<comment type="caution">
    <text evidence="2">The sequence shown here is derived from an EMBL/GenBank/DDBJ whole genome shotgun (WGS) entry which is preliminary data.</text>
</comment>
<dbReference type="Proteomes" id="UP001597168">
    <property type="component" value="Unassembled WGS sequence"/>
</dbReference>
<evidence type="ECO:0000313" key="2">
    <source>
        <dbReference type="EMBL" id="MFD1151911.1"/>
    </source>
</evidence>
<organism evidence="2 3">
    <name type="scientific">Saccharothrix hoggarensis</name>
    <dbReference type="NCBI Taxonomy" id="913853"/>
    <lineage>
        <taxon>Bacteria</taxon>
        <taxon>Bacillati</taxon>
        <taxon>Actinomycetota</taxon>
        <taxon>Actinomycetes</taxon>
        <taxon>Pseudonocardiales</taxon>
        <taxon>Pseudonocardiaceae</taxon>
        <taxon>Saccharothrix</taxon>
    </lineage>
</organism>
<protein>
    <recommendedName>
        <fullName evidence="4">Secreted protein with PEP-CTERM sorting signal</fullName>
    </recommendedName>
</protein>
<dbReference type="EMBL" id="JBHTLK010000295">
    <property type="protein sequence ID" value="MFD1151911.1"/>
    <property type="molecule type" value="Genomic_DNA"/>
</dbReference>
<dbReference type="RefSeq" id="WP_380729331.1">
    <property type="nucleotide sequence ID" value="NZ_JBHTLK010000295.1"/>
</dbReference>
<name>A0ABW3R4S3_9PSEU</name>
<evidence type="ECO:0008006" key="4">
    <source>
        <dbReference type="Google" id="ProtNLM"/>
    </source>
</evidence>
<evidence type="ECO:0000313" key="3">
    <source>
        <dbReference type="Proteomes" id="UP001597168"/>
    </source>
</evidence>
<keyword evidence="3" id="KW-1185">Reference proteome</keyword>
<accession>A0ABW3R4S3</accession>
<feature type="transmembrane region" description="Helical" evidence="1">
    <location>
        <begin position="36"/>
        <end position="52"/>
    </location>
</feature>
<keyword evidence="1" id="KW-1133">Transmembrane helix</keyword>
<gene>
    <name evidence="2" type="ORF">ACFQ3T_32640</name>
</gene>
<proteinExistence type="predicted"/>
<sequence>MVRQDGNGAAAWRALLLLGVLLNGIGLVAGIPLLPLVGLPVALVGLIGTLAAKRKAS</sequence>
<feature type="transmembrane region" description="Helical" evidence="1">
    <location>
        <begin position="12"/>
        <end position="30"/>
    </location>
</feature>
<reference evidence="3" key="1">
    <citation type="journal article" date="2019" name="Int. J. Syst. Evol. Microbiol.">
        <title>The Global Catalogue of Microorganisms (GCM) 10K type strain sequencing project: providing services to taxonomists for standard genome sequencing and annotation.</title>
        <authorList>
            <consortium name="The Broad Institute Genomics Platform"/>
            <consortium name="The Broad Institute Genome Sequencing Center for Infectious Disease"/>
            <person name="Wu L."/>
            <person name="Ma J."/>
        </authorList>
    </citation>
    <scope>NUCLEOTIDE SEQUENCE [LARGE SCALE GENOMIC DNA]</scope>
    <source>
        <strain evidence="3">CCUG 60214</strain>
    </source>
</reference>
<evidence type="ECO:0000256" key="1">
    <source>
        <dbReference type="SAM" id="Phobius"/>
    </source>
</evidence>
<keyword evidence="1" id="KW-0812">Transmembrane</keyword>
<keyword evidence="1" id="KW-0472">Membrane</keyword>